<dbReference type="GeneID" id="97403973"/>
<dbReference type="GO" id="GO:0019825">
    <property type="term" value="F:oxygen binding"/>
    <property type="evidence" value="ECO:0007669"/>
    <property type="project" value="InterPro"/>
</dbReference>
<evidence type="ECO:0000256" key="3">
    <source>
        <dbReference type="ARBA" id="ARBA00022723"/>
    </source>
</evidence>
<dbReference type="InterPro" id="IPR009050">
    <property type="entry name" value="Globin-like_sf"/>
</dbReference>
<organism evidence="6 7">
    <name type="scientific">Streptomyces turgidiscabies (strain Car8)</name>
    <dbReference type="NCBI Taxonomy" id="698760"/>
    <lineage>
        <taxon>Bacteria</taxon>
        <taxon>Bacillati</taxon>
        <taxon>Actinomycetota</taxon>
        <taxon>Actinomycetes</taxon>
        <taxon>Kitasatosporales</taxon>
        <taxon>Streptomycetaceae</taxon>
        <taxon>Streptomyces</taxon>
    </lineage>
</organism>
<dbReference type="Proteomes" id="UP000010931">
    <property type="component" value="Unassembled WGS sequence"/>
</dbReference>
<sequence length="134" mass="14932">MNLYQLAGGSAALHRMTRTFLAKAQTDPLLAEMFAGKDDHAEHIAGYFIMNFGGPDDYLRDRGDLRFLLRQHVGLHIAEVQRARWLELMTESAHETGMPEAFIAVFVQYLQGTSHTTVQVSNLSPDQARAMLGG</sequence>
<feature type="binding site" description="distal binding residue" evidence="5">
    <location>
        <position position="43"/>
    </location>
    <ligand>
        <name>heme</name>
        <dbReference type="ChEBI" id="CHEBI:30413"/>
    </ligand>
    <ligandPart>
        <name>Fe</name>
        <dbReference type="ChEBI" id="CHEBI:18248"/>
    </ligandPart>
</feature>
<keyword evidence="4 5" id="KW-0408">Iron</keyword>
<dbReference type="Gene3D" id="1.10.490.10">
    <property type="entry name" value="Globins"/>
    <property type="match status" value="1"/>
</dbReference>
<name>L7EXN2_STRT8</name>
<dbReference type="InterPro" id="IPR012292">
    <property type="entry name" value="Globin/Proto"/>
</dbReference>
<keyword evidence="2 5" id="KW-0349">Heme</keyword>
<evidence type="ECO:0000256" key="2">
    <source>
        <dbReference type="ARBA" id="ARBA00022617"/>
    </source>
</evidence>
<evidence type="ECO:0000256" key="5">
    <source>
        <dbReference type="PIRSR" id="PIRSR601486-1"/>
    </source>
</evidence>
<reference evidence="6 7" key="1">
    <citation type="journal article" date="2011" name="Plasmid">
        <title>Streptomyces turgidiscabies Car8 contains a modular pathogenicity island that shares virulence genes with other actinobacterial plant pathogens.</title>
        <authorList>
            <person name="Huguet-Tapia J.C."/>
            <person name="Badger J.H."/>
            <person name="Loria R."/>
            <person name="Pettis G.S."/>
        </authorList>
    </citation>
    <scope>NUCLEOTIDE SEQUENCE [LARGE SCALE GENOMIC DNA]</scope>
    <source>
        <strain evidence="6 7">Car8</strain>
    </source>
</reference>
<evidence type="ECO:0000313" key="6">
    <source>
        <dbReference type="EMBL" id="ELP63130.1"/>
    </source>
</evidence>
<dbReference type="GO" id="GO:0020037">
    <property type="term" value="F:heme binding"/>
    <property type="evidence" value="ECO:0007669"/>
    <property type="project" value="InterPro"/>
</dbReference>
<keyword evidence="3 5" id="KW-0479">Metal-binding</keyword>
<keyword evidence="7" id="KW-1185">Reference proteome</keyword>
<dbReference type="Pfam" id="PF01152">
    <property type="entry name" value="Bac_globin"/>
    <property type="match status" value="1"/>
</dbReference>
<evidence type="ECO:0000313" key="7">
    <source>
        <dbReference type="Proteomes" id="UP000010931"/>
    </source>
</evidence>
<gene>
    <name evidence="6" type="ORF">STRTUCAR8_10033</name>
</gene>
<keyword evidence="1" id="KW-0813">Transport</keyword>
<dbReference type="RefSeq" id="WP_006381931.1">
    <property type="nucleotide sequence ID" value="NZ_AEJB01000541.1"/>
</dbReference>
<protein>
    <submittedName>
        <fullName evidence="6">Globin, protozoan/cyanobacterial family</fullName>
    </submittedName>
</protein>
<dbReference type="GO" id="GO:0046872">
    <property type="term" value="F:metal ion binding"/>
    <property type="evidence" value="ECO:0007669"/>
    <property type="project" value="UniProtKB-KW"/>
</dbReference>
<dbReference type="SUPFAM" id="SSF46458">
    <property type="entry name" value="Globin-like"/>
    <property type="match status" value="1"/>
</dbReference>
<evidence type="ECO:0000256" key="4">
    <source>
        <dbReference type="ARBA" id="ARBA00023004"/>
    </source>
</evidence>
<evidence type="ECO:0000256" key="1">
    <source>
        <dbReference type="ARBA" id="ARBA00022448"/>
    </source>
</evidence>
<dbReference type="STRING" id="85558.T45_04554"/>
<accession>L7EXN2</accession>
<dbReference type="EMBL" id="AEJB01000541">
    <property type="protein sequence ID" value="ELP63130.1"/>
    <property type="molecule type" value="Genomic_DNA"/>
</dbReference>
<dbReference type="InterPro" id="IPR001486">
    <property type="entry name" value="Hemoglobin_trunc"/>
</dbReference>
<dbReference type="AlphaFoldDB" id="L7EXN2"/>
<proteinExistence type="predicted"/>
<dbReference type="PATRIC" id="fig|698760.3.peg.7955"/>
<feature type="binding site" description="distal binding residue" evidence="5">
    <location>
        <position position="115"/>
    </location>
    <ligand>
        <name>heme</name>
        <dbReference type="ChEBI" id="CHEBI:30413"/>
    </ligand>
    <ligandPart>
        <name>Fe</name>
        <dbReference type="ChEBI" id="CHEBI:18248"/>
    </ligandPart>
</feature>
<comment type="caution">
    <text evidence="6">The sequence shown here is derived from an EMBL/GenBank/DDBJ whole genome shotgun (WGS) entry which is preliminary data.</text>
</comment>